<accession>A0A318KJE0</accession>
<sequence>MGDACGGGGGRGWDAGRRFGALVADLVIAQLSFVERLLVAGGVRVDGFPFGTYRFDNLVVLGRLDISVVGIQRDLGRFGIGLGCRGFGERR</sequence>
<dbReference type="AlphaFoldDB" id="A0A318KJE0"/>
<evidence type="ECO:0000313" key="2">
    <source>
        <dbReference type="Proteomes" id="UP000247569"/>
    </source>
</evidence>
<evidence type="ECO:0000313" key="1">
    <source>
        <dbReference type="EMBL" id="PXX68517.1"/>
    </source>
</evidence>
<protein>
    <submittedName>
        <fullName evidence="1">Uncharacterized protein</fullName>
    </submittedName>
</protein>
<dbReference type="Proteomes" id="UP000247569">
    <property type="component" value="Unassembled WGS sequence"/>
</dbReference>
<name>A0A318KJE0_9NOCA</name>
<gene>
    <name evidence="1" type="ORF">DFR70_102198</name>
</gene>
<organism evidence="1 2">
    <name type="scientific">Nocardia tenerifensis</name>
    <dbReference type="NCBI Taxonomy" id="228006"/>
    <lineage>
        <taxon>Bacteria</taxon>
        <taxon>Bacillati</taxon>
        <taxon>Actinomycetota</taxon>
        <taxon>Actinomycetes</taxon>
        <taxon>Mycobacteriales</taxon>
        <taxon>Nocardiaceae</taxon>
        <taxon>Nocardia</taxon>
    </lineage>
</organism>
<keyword evidence="2" id="KW-1185">Reference proteome</keyword>
<reference evidence="1 2" key="1">
    <citation type="submission" date="2018-05" db="EMBL/GenBank/DDBJ databases">
        <title>Genomic Encyclopedia of Type Strains, Phase IV (KMG-IV): sequencing the most valuable type-strain genomes for metagenomic binning, comparative biology and taxonomic classification.</title>
        <authorList>
            <person name="Goeker M."/>
        </authorList>
    </citation>
    <scope>NUCLEOTIDE SEQUENCE [LARGE SCALE GENOMIC DNA]</scope>
    <source>
        <strain evidence="1 2">DSM 44704</strain>
    </source>
</reference>
<comment type="caution">
    <text evidence="1">The sequence shown here is derived from an EMBL/GenBank/DDBJ whole genome shotgun (WGS) entry which is preliminary data.</text>
</comment>
<dbReference type="EMBL" id="QJKF01000002">
    <property type="protein sequence ID" value="PXX68517.1"/>
    <property type="molecule type" value="Genomic_DNA"/>
</dbReference>
<proteinExistence type="predicted"/>